<gene>
    <name evidence="2" type="ORF">PVAG01_07708</name>
</gene>
<dbReference type="Proteomes" id="UP001629113">
    <property type="component" value="Unassembled WGS sequence"/>
</dbReference>
<dbReference type="EMBL" id="JBFCZG010000006">
    <property type="protein sequence ID" value="KAL3421263.1"/>
    <property type="molecule type" value="Genomic_DNA"/>
</dbReference>
<feature type="compositionally biased region" description="Basic and acidic residues" evidence="1">
    <location>
        <begin position="745"/>
        <end position="756"/>
    </location>
</feature>
<feature type="compositionally biased region" description="Basic and acidic residues" evidence="1">
    <location>
        <begin position="672"/>
        <end position="702"/>
    </location>
</feature>
<sequence length="785" mass="88379">MAARARASRRPTRAVVSYAEPDTDEDIGTGSEDLDDNDREEARSSVRVTTRSQRSHSRLHAQASPRTSPRKRPHSNTVIVYDSDASGAPSKSPSKKRKPNKSIPSKATKPNPGLVSVEIPALKKSAGSGIIPPWQSLPYHILVQIFKYATYPLYNETTFQPNISSQWLFNMARECRAFAEPAITVLYASPPLIPMEKAHKLVGLLNADPAPMLFAYRQKVQSLRIDVGQVATYSLSGYGHVDLHKLVKNLPRLLDLEFYHQKDMAPYRSLEETIKWAYPDSLFQALEEINPEHDAVNNDNSLVRTNKSSVTYLRSWRWSSRLAGKDRPIEKLRQIHQTAPFVAIRKLSFVNYQIPVLKKDEADPKHEEVLAGALSVLSKLEHLIFESSTLVNTKLLPLLPSNLRNLELINCWEVISDDFEDFLNTHGSQLRCLTLNHNQSLSLSWLPSLATACPHLQVFRMDFTCYNLHTTYRDGDPLYERLLQPGEVPTWPPTLQILELVEARKWEAEATATFFQSLLNSACDLPHLRQLVLRVGVMNLGWRDRATFRESWEKGLRRVFKRQLISPKQHHTMAEGFSKQLEPSAKEENEDTADSSSTPVRQKQDNKLGNMIDSPGSDMSTVDENAMSPDKPTPNRRSLRRSVRVAQAPKYTEEDTVSEEEATSPPSTPKVSAREVGRKRRIEREIEILRATGEHASAHHESLPSSPSSSPGDGLSESENGQSPYKKGSEAGFIQGMCEIVDIKIDNQRPTEHQATEADFLDSEPEGDDDWNGDDGNKNDAGYAW</sequence>
<feature type="compositionally biased region" description="Acidic residues" evidence="1">
    <location>
        <begin position="759"/>
        <end position="773"/>
    </location>
</feature>
<name>A0ABR4PD67_9HELO</name>
<proteinExistence type="predicted"/>
<feature type="compositionally biased region" description="Basic residues" evidence="1">
    <location>
        <begin position="1"/>
        <end position="12"/>
    </location>
</feature>
<feature type="region of interest" description="Disordered" evidence="1">
    <location>
        <begin position="1"/>
        <end position="113"/>
    </location>
</feature>
<evidence type="ECO:0008006" key="4">
    <source>
        <dbReference type="Google" id="ProtNLM"/>
    </source>
</evidence>
<feature type="region of interest" description="Disordered" evidence="1">
    <location>
        <begin position="579"/>
        <end position="731"/>
    </location>
</feature>
<dbReference type="SUPFAM" id="SSF52047">
    <property type="entry name" value="RNI-like"/>
    <property type="match status" value="1"/>
</dbReference>
<dbReference type="InterPro" id="IPR052109">
    <property type="entry name" value="SRRM_Domain-Containing"/>
</dbReference>
<dbReference type="PANTHER" id="PTHR34755">
    <property type="entry name" value="SERINE/ARGININE REPETITIVE MATRIX PROTEIN 3-RELATED"/>
    <property type="match status" value="1"/>
</dbReference>
<protein>
    <recommendedName>
        <fullName evidence="4">F-box domain-containing protein</fullName>
    </recommendedName>
</protein>
<feature type="region of interest" description="Disordered" evidence="1">
    <location>
        <begin position="745"/>
        <end position="785"/>
    </location>
</feature>
<dbReference type="Gene3D" id="3.80.10.10">
    <property type="entry name" value="Ribonuclease Inhibitor"/>
    <property type="match status" value="1"/>
</dbReference>
<feature type="compositionally biased region" description="Acidic residues" evidence="1">
    <location>
        <begin position="21"/>
        <end position="39"/>
    </location>
</feature>
<evidence type="ECO:0000256" key="1">
    <source>
        <dbReference type="SAM" id="MobiDB-lite"/>
    </source>
</evidence>
<feature type="compositionally biased region" description="Low complexity" evidence="1">
    <location>
        <begin position="703"/>
        <end position="719"/>
    </location>
</feature>
<dbReference type="PANTHER" id="PTHR34755:SF4">
    <property type="entry name" value="F-BOX DOMAIN-CONTAINING PROTEIN"/>
    <property type="match status" value="1"/>
</dbReference>
<accession>A0ABR4PD67</accession>
<reference evidence="2 3" key="1">
    <citation type="submission" date="2024-06" db="EMBL/GenBank/DDBJ databases">
        <title>Complete genome of Phlyctema vagabunda strain 19-DSS-EL-015.</title>
        <authorList>
            <person name="Fiorenzani C."/>
        </authorList>
    </citation>
    <scope>NUCLEOTIDE SEQUENCE [LARGE SCALE GENOMIC DNA]</scope>
    <source>
        <strain evidence="2 3">19-DSS-EL-015</strain>
    </source>
</reference>
<dbReference type="InterPro" id="IPR032675">
    <property type="entry name" value="LRR_dom_sf"/>
</dbReference>
<comment type="caution">
    <text evidence="2">The sequence shown here is derived from an EMBL/GenBank/DDBJ whole genome shotgun (WGS) entry which is preliminary data.</text>
</comment>
<keyword evidence="3" id="KW-1185">Reference proteome</keyword>
<evidence type="ECO:0000313" key="2">
    <source>
        <dbReference type="EMBL" id="KAL3421263.1"/>
    </source>
</evidence>
<organism evidence="2 3">
    <name type="scientific">Phlyctema vagabunda</name>
    <dbReference type="NCBI Taxonomy" id="108571"/>
    <lineage>
        <taxon>Eukaryota</taxon>
        <taxon>Fungi</taxon>
        <taxon>Dikarya</taxon>
        <taxon>Ascomycota</taxon>
        <taxon>Pezizomycotina</taxon>
        <taxon>Leotiomycetes</taxon>
        <taxon>Helotiales</taxon>
        <taxon>Dermateaceae</taxon>
        <taxon>Phlyctema</taxon>
    </lineage>
</organism>
<evidence type="ECO:0000313" key="3">
    <source>
        <dbReference type="Proteomes" id="UP001629113"/>
    </source>
</evidence>